<evidence type="ECO:0000259" key="11">
    <source>
        <dbReference type="PROSITE" id="PS51379"/>
    </source>
</evidence>
<evidence type="ECO:0000256" key="1">
    <source>
        <dbReference type="ARBA" id="ARBA00009716"/>
    </source>
</evidence>
<evidence type="ECO:0000256" key="8">
    <source>
        <dbReference type="ARBA" id="ARBA00048151"/>
    </source>
</evidence>
<dbReference type="STRING" id="483547.GSUB_01940"/>
<feature type="binding site" evidence="10">
    <location>
        <position position="89"/>
    </location>
    <ligand>
        <name>[4Fe-4S] cluster</name>
        <dbReference type="ChEBI" id="CHEBI:49883"/>
        <label>1</label>
    </ligand>
</feature>
<dbReference type="Gene3D" id="3.30.70.20">
    <property type="match status" value="1"/>
</dbReference>
<accession>A0A0B5FBP6</accession>
<dbReference type="HOGENOM" id="CLU_494121_0_0_7"/>
<evidence type="ECO:0000256" key="4">
    <source>
        <dbReference type="ARBA" id="ARBA00022723"/>
    </source>
</evidence>
<dbReference type="SUPFAM" id="SSF51395">
    <property type="entry name" value="FMN-linked oxidoreductases"/>
    <property type="match status" value="1"/>
</dbReference>
<dbReference type="PANTHER" id="PTHR43819:SF1">
    <property type="entry name" value="ARCHAEAL-TYPE GLUTAMATE SYNTHASE [NADPH]"/>
    <property type="match status" value="1"/>
</dbReference>
<dbReference type="AlphaFoldDB" id="A0A0B5FBP6"/>
<dbReference type="InterPro" id="IPR013785">
    <property type="entry name" value="Aldolase_TIM"/>
</dbReference>
<dbReference type="EC" id="1.4.1.13" evidence="2"/>
<evidence type="ECO:0000256" key="10">
    <source>
        <dbReference type="PIRSR" id="PIRSR006429-1"/>
    </source>
</evidence>
<feature type="binding site" evidence="10">
    <location>
        <position position="35"/>
    </location>
    <ligand>
        <name>[4Fe-4S] cluster</name>
        <dbReference type="ChEBI" id="CHEBI:49883"/>
        <label>2</label>
    </ligand>
</feature>
<keyword evidence="6 10" id="KW-0411">Iron-sulfur</keyword>
<dbReference type="GO" id="GO:0004355">
    <property type="term" value="F:glutamate synthase (NADPH) activity"/>
    <property type="evidence" value="ECO:0007669"/>
    <property type="project" value="UniProtKB-EC"/>
</dbReference>
<dbReference type="SUPFAM" id="SSF54862">
    <property type="entry name" value="4Fe-4S ferredoxins"/>
    <property type="match status" value="1"/>
</dbReference>
<evidence type="ECO:0000256" key="2">
    <source>
        <dbReference type="ARBA" id="ARBA00012079"/>
    </source>
</evidence>
<feature type="binding site" evidence="10">
    <location>
        <position position="25"/>
    </location>
    <ligand>
        <name>[4Fe-4S] cluster</name>
        <dbReference type="ChEBI" id="CHEBI:49883"/>
        <label>1</label>
    </ligand>
</feature>
<dbReference type="PIRSF" id="PIRSF006429">
    <property type="entry name" value="GOGAT_lg_2"/>
    <property type="match status" value="1"/>
</dbReference>
<gene>
    <name evidence="12" type="ORF">GSUB_01940</name>
</gene>
<evidence type="ECO:0000256" key="6">
    <source>
        <dbReference type="ARBA" id="ARBA00023014"/>
    </source>
</evidence>
<feature type="binding site" evidence="10">
    <location>
        <position position="85"/>
    </location>
    <ligand>
        <name>[4Fe-4S] cluster</name>
        <dbReference type="ChEBI" id="CHEBI:49883"/>
        <label>2</label>
    </ligand>
</feature>
<dbReference type="Pfam" id="PF01645">
    <property type="entry name" value="Glu_synthase"/>
    <property type="match status" value="1"/>
</dbReference>
<dbReference type="InterPro" id="IPR024188">
    <property type="entry name" value="GltB"/>
</dbReference>
<keyword evidence="13" id="KW-1185">Reference proteome</keyword>
<evidence type="ECO:0000313" key="12">
    <source>
        <dbReference type="EMBL" id="AJF05577.1"/>
    </source>
</evidence>
<keyword evidence="4 10" id="KW-0479">Metal-binding</keyword>
<proteinExistence type="inferred from homology"/>
<dbReference type="CDD" id="cd02808">
    <property type="entry name" value="GltS_FMN"/>
    <property type="match status" value="1"/>
</dbReference>
<sequence>MEAMKVNDVTPNDLPWKVEYDASRCTLCGSCVAACSFRAIEPKVERRRMIWSESEFPEPKARFSAVPVIRQAKSIRNYCRGCGICEKVCPNDAIGPVRNPDTRHPVITRCLGGDSIKRGGRKNLEGSVRTLDRIRVGRISQMTDPSLDAQRHTFDLLAPFGRILPPEQLAFRVTEDGRLAPSGQSPPVNWIYPVIIGDMSIGALSWRMWEGAAMATAYLNEECGLPVRMCSGEGGVPERLLKSRYLKYMILQIASGHFGWNRIVKTMPSMVEDPAGVLIKIGQGAKPGDGGLLQAQKVAGHIQSIRGVPKADLLSPPNHQGLYSIEESVQKMFLSFNAAFKFRVPVAIKVAASATSVSVFNNLVRDPYNIVGGFFLDGIDGGTGAAHEVSLDHTGHPIVSKLRDCYLAAVTQGRQGQIPLWAAGGLGKTGDLAADAFKMMCLGANGVFTGKLILQMAGCVGNDMGRCNACNTGLCPVGITTQESALAHRLDPEKVAQNIVNYFLAMDQEFKKLMAPIGNSALPVGRSDALVATDKAVADRLQIQYVC</sequence>
<dbReference type="KEGG" id="gsb:GSUB_01940"/>
<dbReference type="Gene3D" id="3.20.20.70">
    <property type="entry name" value="Aldolase class I"/>
    <property type="match status" value="1"/>
</dbReference>
<dbReference type="RefSeq" id="WP_040198959.1">
    <property type="nucleotide sequence ID" value="NZ_CP010311.1"/>
</dbReference>
<keyword evidence="7" id="KW-0314">Glutamate biosynthesis</keyword>
<dbReference type="Proteomes" id="UP000035036">
    <property type="component" value="Chromosome"/>
</dbReference>
<feature type="binding site" evidence="10">
    <location>
        <position position="79"/>
    </location>
    <ligand>
        <name>[4Fe-4S] cluster</name>
        <dbReference type="ChEBI" id="CHEBI:49883"/>
        <label>2</label>
    </ligand>
</feature>
<keyword evidence="3" id="KW-0028">Amino-acid biosynthesis</keyword>
<dbReference type="PROSITE" id="PS51379">
    <property type="entry name" value="4FE4S_FER_2"/>
    <property type="match status" value="2"/>
</dbReference>
<dbReference type="InterPro" id="IPR002932">
    <property type="entry name" value="Glu_synthdom"/>
</dbReference>
<dbReference type="InterPro" id="IPR017896">
    <property type="entry name" value="4Fe4S_Fe-S-bd"/>
</dbReference>
<dbReference type="Pfam" id="PF13484">
    <property type="entry name" value="Fer4_16"/>
    <property type="match status" value="1"/>
</dbReference>
<keyword evidence="10" id="KW-0004">4Fe-4S</keyword>
<dbReference type="PROSITE" id="PS00198">
    <property type="entry name" value="4FE4S_FER_1"/>
    <property type="match status" value="1"/>
</dbReference>
<evidence type="ECO:0000256" key="3">
    <source>
        <dbReference type="ARBA" id="ARBA00022605"/>
    </source>
</evidence>
<keyword evidence="5 10" id="KW-0408">Iron</keyword>
<comment type="similarity">
    <text evidence="1 9">Belongs to the glutamate synthase family.</text>
</comment>
<evidence type="ECO:0000256" key="9">
    <source>
        <dbReference type="PIRNR" id="PIRNR006429"/>
    </source>
</evidence>
<feature type="binding site" evidence="10">
    <location>
        <position position="82"/>
    </location>
    <ligand>
        <name>[4Fe-4S] cluster</name>
        <dbReference type="ChEBI" id="CHEBI:49883"/>
        <label>2</label>
    </ligand>
</feature>
<dbReference type="GO" id="GO:0006537">
    <property type="term" value="P:glutamate biosynthetic process"/>
    <property type="evidence" value="ECO:0007669"/>
    <property type="project" value="UniProtKB-KW"/>
</dbReference>
<evidence type="ECO:0000313" key="13">
    <source>
        <dbReference type="Proteomes" id="UP000035036"/>
    </source>
</evidence>
<feature type="binding site" evidence="10">
    <location>
        <position position="28"/>
    </location>
    <ligand>
        <name>[4Fe-4S] cluster</name>
        <dbReference type="ChEBI" id="CHEBI:49883"/>
        <label>1</label>
    </ligand>
</feature>
<feature type="domain" description="4Fe-4S ferredoxin-type" evidence="11">
    <location>
        <begin position="70"/>
        <end position="99"/>
    </location>
</feature>
<feature type="domain" description="4Fe-4S ferredoxin-type" evidence="11">
    <location>
        <begin position="16"/>
        <end position="45"/>
    </location>
</feature>
<feature type="binding site" evidence="10">
    <location>
        <position position="31"/>
    </location>
    <ligand>
        <name>[4Fe-4S] cluster</name>
        <dbReference type="ChEBI" id="CHEBI:49883"/>
        <label>1</label>
    </ligand>
</feature>
<dbReference type="InterPro" id="IPR017900">
    <property type="entry name" value="4Fe4S_Fe_S_CS"/>
</dbReference>
<organism evidence="12 13">
    <name type="scientific">Geoalkalibacter subterraneus</name>
    <dbReference type="NCBI Taxonomy" id="483547"/>
    <lineage>
        <taxon>Bacteria</taxon>
        <taxon>Pseudomonadati</taxon>
        <taxon>Thermodesulfobacteriota</taxon>
        <taxon>Desulfuromonadia</taxon>
        <taxon>Desulfuromonadales</taxon>
        <taxon>Geoalkalibacteraceae</taxon>
        <taxon>Geoalkalibacter</taxon>
    </lineage>
</organism>
<dbReference type="OrthoDB" id="9758182at2"/>
<protein>
    <recommendedName>
        <fullName evidence="2">glutamate synthase (NADPH)</fullName>
        <ecNumber evidence="2">1.4.1.13</ecNumber>
    </recommendedName>
</protein>
<dbReference type="GO" id="GO:0051539">
    <property type="term" value="F:4 iron, 4 sulfur cluster binding"/>
    <property type="evidence" value="ECO:0007669"/>
    <property type="project" value="UniProtKB-KW"/>
</dbReference>
<dbReference type="GO" id="GO:0046872">
    <property type="term" value="F:metal ion binding"/>
    <property type="evidence" value="ECO:0007669"/>
    <property type="project" value="UniProtKB-KW"/>
</dbReference>
<dbReference type="EMBL" id="CP010311">
    <property type="protein sequence ID" value="AJF05577.1"/>
    <property type="molecule type" value="Genomic_DNA"/>
</dbReference>
<name>A0A0B5FBP6_9BACT</name>
<comment type="catalytic activity">
    <reaction evidence="8">
        <text>2 L-glutamate + NADP(+) = L-glutamine + 2-oxoglutarate + NADPH + H(+)</text>
        <dbReference type="Rhea" id="RHEA:15501"/>
        <dbReference type="ChEBI" id="CHEBI:15378"/>
        <dbReference type="ChEBI" id="CHEBI:16810"/>
        <dbReference type="ChEBI" id="CHEBI:29985"/>
        <dbReference type="ChEBI" id="CHEBI:57783"/>
        <dbReference type="ChEBI" id="CHEBI:58349"/>
        <dbReference type="ChEBI" id="CHEBI:58359"/>
        <dbReference type="EC" id="1.4.1.13"/>
    </reaction>
</comment>
<reference evidence="12 13" key="1">
    <citation type="journal article" date="2015" name="Genome Announc.">
        <title>Genomes of Geoalkalibacter ferrihydriticus Z-0531T and Geoalkalibacter subterraneus Red1T, Two Haloalkaliphilic Metal-Reducing Deltaproteobacteria.</title>
        <authorList>
            <person name="Badalamenti J.P."/>
            <person name="Krajmalnik-Brown R."/>
            <person name="Torres C.I."/>
            <person name="Bond D.R."/>
        </authorList>
    </citation>
    <scope>NUCLEOTIDE SEQUENCE [LARGE SCALE GENOMIC DNA]</scope>
    <source>
        <strain evidence="12 13">Red1</strain>
    </source>
</reference>
<evidence type="ECO:0000256" key="5">
    <source>
        <dbReference type="ARBA" id="ARBA00023004"/>
    </source>
</evidence>
<evidence type="ECO:0000256" key="7">
    <source>
        <dbReference type="ARBA" id="ARBA00023164"/>
    </source>
</evidence>
<dbReference type="PANTHER" id="PTHR43819">
    <property type="entry name" value="ARCHAEAL-TYPE GLUTAMATE SYNTHASE [NADPH]"/>
    <property type="match status" value="1"/>
</dbReference>